<organism evidence="1 2">
    <name type="scientific">Eumeta variegata</name>
    <name type="common">Bagworm moth</name>
    <name type="synonym">Eumeta japonica</name>
    <dbReference type="NCBI Taxonomy" id="151549"/>
    <lineage>
        <taxon>Eukaryota</taxon>
        <taxon>Metazoa</taxon>
        <taxon>Ecdysozoa</taxon>
        <taxon>Arthropoda</taxon>
        <taxon>Hexapoda</taxon>
        <taxon>Insecta</taxon>
        <taxon>Pterygota</taxon>
        <taxon>Neoptera</taxon>
        <taxon>Endopterygota</taxon>
        <taxon>Lepidoptera</taxon>
        <taxon>Glossata</taxon>
        <taxon>Ditrysia</taxon>
        <taxon>Tineoidea</taxon>
        <taxon>Psychidae</taxon>
        <taxon>Oiketicinae</taxon>
        <taxon>Eumeta</taxon>
    </lineage>
</organism>
<reference evidence="1 2" key="1">
    <citation type="journal article" date="2019" name="Commun. Biol.">
        <title>The bagworm genome reveals a unique fibroin gene that provides high tensile strength.</title>
        <authorList>
            <person name="Kono N."/>
            <person name="Nakamura H."/>
            <person name="Ohtoshi R."/>
            <person name="Tomita M."/>
            <person name="Numata K."/>
            <person name="Arakawa K."/>
        </authorList>
    </citation>
    <scope>NUCLEOTIDE SEQUENCE [LARGE SCALE GENOMIC DNA]</scope>
</reference>
<proteinExistence type="predicted"/>
<dbReference type="EMBL" id="BGZK01001714">
    <property type="protein sequence ID" value="GBP85048.1"/>
    <property type="molecule type" value="Genomic_DNA"/>
</dbReference>
<dbReference type="OrthoDB" id="616263at2759"/>
<evidence type="ECO:0000313" key="2">
    <source>
        <dbReference type="Proteomes" id="UP000299102"/>
    </source>
</evidence>
<evidence type="ECO:0000313" key="1">
    <source>
        <dbReference type="EMBL" id="GBP85048.1"/>
    </source>
</evidence>
<name>A0A4C1ZB54_EUMVA</name>
<gene>
    <name evidence="1" type="ORF">EVAR_48385_1</name>
</gene>
<sequence length="255" mass="29091">MLVVREQTSAARAYLRPQVRYLMREKSSDRERSGPPELSLTERKQQRKLLLNVCILRECAISPDVPTHFRAVANLARARTCHIHKNFINCVHDMEKLRYRVKYEYELQRGTNAAETARRNQSRGRPETLVDNEKLKVIVEVDPSQTTSELAAGFGVNLKPDHRFGASEGMGRHQLERCRRIAIGGDGHQPRSFLPSLTRCKFLDATGARGRLTTGTAKPPRWPSLRRVPEPWVRFRALLRPPPPLGSGRDRTLSI</sequence>
<dbReference type="Proteomes" id="UP000299102">
    <property type="component" value="Unassembled WGS sequence"/>
</dbReference>
<comment type="caution">
    <text evidence="1">The sequence shown here is derived from an EMBL/GenBank/DDBJ whole genome shotgun (WGS) entry which is preliminary data.</text>
</comment>
<dbReference type="AlphaFoldDB" id="A0A4C1ZB54"/>
<protein>
    <submittedName>
        <fullName evidence="1">Uncharacterized protein</fullName>
    </submittedName>
</protein>
<keyword evidence="2" id="KW-1185">Reference proteome</keyword>
<accession>A0A4C1ZB54</accession>